<evidence type="ECO:0000313" key="8">
    <source>
        <dbReference type="Proteomes" id="UP000432089"/>
    </source>
</evidence>
<evidence type="ECO:0000256" key="4">
    <source>
        <dbReference type="ARBA" id="ARBA00022801"/>
    </source>
</evidence>
<evidence type="ECO:0000259" key="6">
    <source>
        <dbReference type="Pfam" id="PF01850"/>
    </source>
</evidence>
<dbReference type="InterPro" id="IPR002716">
    <property type="entry name" value="PIN_dom"/>
</dbReference>
<feature type="domain" description="PIN" evidence="6">
    <location>
        <begin position="2"/>
        <end position="120"/>
    </location>
</feature>
<dbReference type="EMBL" id="VZDO01000004">
    <property type="protein sequence ID" value="KAB0680679.1"/>
    <property type="molecule type" value="Genomic_DNA"/>
</dbReference>
<dbReference type="GO" id="GO:0046872">
    <property type="term" value="F:metal ion binding"/>
    <property type="evidence" value="ECO:0007669"/>
    <property type="project" value="UniProtKB-KW"/>
</dbReference>
<keyword evidence="4" id="KW-0378">Hydrolase</keyword>
<dbReference type="AlphaFoldDB" id="A0A7V7U0L3"/>
<proteinExistence type="predicted"/>
<dbReference type="PANTHER" id="PTHR42740">
    <property type="entry name" value="RIBONUCLEASE VAPC3"/>
    <property type="match status" value="1"/>
</dbReference>
<gene>
    <name evidence="7" type="ORF">F6X38_06635</name>
</gene>
<evidence type="ECO:0000256" key="3">
    <source>
        <dbReference type="ARBA" id="ARBA00022723"/>
    </source>
</evidence>
<dbReference type="GO" id="GO:0016787">
    <property type="term" value="F:hydrolase activity"/>
    <property type="evidence" value="ECO:0007669"/>
    <property type="project" value="UniProtKB-KW"/>
</dbReference>
<dbReference type="RefSeq" id="WP_150968831.1">
    <property type="nucleotide sequence ID" value="NZ_VZDO01000004.1"/>
</dbReference>
<name>A0A7V7U0L3_9HYPH</name>
<evidence type="ECO:0000256" key="5">
    <source>
        <dbReference type="ARBA" id="ARBA00022842"/>
    </source>
</evidence>
<sequence length="131" mass="14710">MILVDSSAWIDFLASRETPWTDAVADATRDGEVVVGDLVLAEVLQGFRIEHELTNARRVLRMFPQRTLCDPSIAEDAAANFRLLRRRGLTIRGTIDVIIATWCLRNDASIIHNDRDLAVMERELGLVSYTG</sequence>
<keyword evidence="2" id="KW-0540">Nuclease</keyword>
<keyword evidence="5" id="KW-0460">Magnesium</keyword>
<dbReference type="Proteomes" id="UP000432089">
    <property type="component" value="Unassembled WGS sequence"/>
</dbReference>
<comment type="caution">
    <text evidence="7">The sequence shown here is derived from an EMBL/GenBank/DDBJ whole genome shotgun (WGS) entry which is preliminary data.</text>
</comment>
<dbReference type="CDD" id="cd18760">
    <property type="entry name" value="PIN_MtVapC3-like"/>
    <property type="match status" value="1"/>
</dbReference>
<dbReference type="PANTHER" id="PTHR42740:SF1">
    <property type="entry name" value="RIBONUCLEASE VAPC3"/>
    <property type="match status" value="1"/>
</dbReference>
<keyword evidence="1" id="KW-1277">Toxin-antitoxin system</keyword>
<reference evidence="7 8" key="1">
    <citation type="submission" date="2019-09" db="EMBL/GenBank/DDBJ databases">
        <title>YIM 132180 draft genome.</title>
        <authorList>
            <person name="Zhang K."/>
        </authorList>
    </citation>
    <scope>NUCLEOTIDE SEQUENCE [LARGE SCALE GENOMIC DNA]</scope>
    <source>
        <strain evidence="7 8">YIM 132180</strain>
    </source>
</reference>
<dbReference type="Gene3D" id="3.40.50.1010">
    <property type="entry name" value="5'-nuclease"/>
    <property type="match status" value="1"/>
</dbReference>
<evidence type="ECO:0000256" key="2">
    <source>
        <dbReference type="ARBA" id="ARBA00022722"/>
    </source>
</evidence>
<dbReference type="InterPro" id="IPR029060">
    <property type="entry name" value="PIN-like_dom_sf"/>
</dbReference>
<dbReference type="SUPFAM" id="SSF88723">
    <property type="entry name" value="PIN domain-like"/>
    <property type="match status" value="1"/>
</dbReference>
<protein>
    <submittedName>
        <fullName evidence="7">PIN domain nuclease</fullName>
    </submittedName>
</protein>
<organism evidence="7 8">
    <name type="scientific">Plantimonas leprariae</name>
    <dbReference type="NCBI Taxonomy" id="2615207"/>
    <lineage>
        <taxon>Bacteria</taxon>
        <taxon>Pseudomonadati</taxon>
        <taxon>Pseudomonadota</taxon>
        <taxon>Alphaproteobacteria</taxon>
        <taxon>Hyphomicrobiales</taxon>
        <taxon>Aurantimonadaceae</taxon>
        <taxon>Plantimonas</taxon>
    </lineage>
</organism>
<dbReference type="InterPro" id="IPR051749">
    <property type="entry name" value="PINc/VapC_TA_RNase"/>
</dbReference>
<accession>A0A7V7U0L3</accession>
<evidence type="ECO:0000256" key="1">
    <source>
        <dbReference type="ARBA" id="ARBA00022649"/>
    </source>
</evidence>
<keyword evidence="8" id="KW-1185">Reference proteome</keyword>
<keyword evidence="3" id="KW-0479">Metal-binding</keyword>
<dbReference type="GO" id="GO:0004540">
    <property type="term" value="F:RNA nuclease activity"/>
    <property type="evidence" value="ECO:0007669"/>
    <property type="project" value="TreeGrafter"/>
</dbReference>
<evidence type="ECO:0000313" key="7">
    <source>
        <dbReference type="EMBL" id="KAB0680679.1"/>
    </source>
</evidence>
<dbReference type="Pfam" id="PF01850">
    <property type="entry name" value="PIN"/>
    <property type="match status" value="1"/>
</dbReference>